<organism evidence="12 13">
    <name type="scientific">Daucus carota subsp. sativus</name>
    <name type="common">Carrot</name>
    <dbReference type="NCBI Taxonomy" id="79200"/>
    <lineage>
        <taxon>Eukaryota</taxon>
        <taxon>Viridiplantae</taxon>
        <taxon>Streptophyta</taxon>
        <taxon>Embryophyta</taxon>
        <taxon>Tracheophyta</taxon>
        <taxon>Spermatophyta</taxon>
        <taxon>Magnoliopsida</taxon>
        <taxon>eudicotyledons</taxon>
        <taxon>Gunneridae</taxon>
        <taxon>Pentapetalae</taxon>
        <taxon>asterids</taxon>
        <taxon>campanulids</taxon>
        <taxon>Apiales</taxon>
        <taxon>Apiaceae</taxon>
        <taxon>Apioideae</taxon>
        <taxon>Scandiceae</taxon>
        <taxon>Daucinae</taxon>
        <taxon>Daucus</taxon>
        <taxon>Daucus sect. Daucus</taxon>
    </lineage>
</organism>
<dbReference type="GO" id="GO:0030570">
    <property type="term" value="F:pectate lyase activity"/>
    <property type="evidence" value="ECO:0007669"/>
    <property type="project" value="UniProtKB-EC"/>
</dbReference>
<protein>
    <recommendedName>
        <fullName evidence="3 8">Pectate lyase</fullName>
        <ecNumber evidence="3 8">4.2.2.2</ecNumber>
    </recommendedName>
</protein>
<gene>
    <name evidence="12" type="ORF">DCAR_0207219</name>
</gene>
<feature type="domain" description="Pectate lyase" evidence="11">
    <location>
        <begin position="163"/>
        <end position="360"/>
    </location>
</feature>
<evidence type="ECO:0000313" key="13">
    <source>
        <dbReference type="Proteomes" id="UP000077755"/>
    </source>
</evidence>
<dbReference type="EMBL" id="CP093344">
    <property type="protein sequence ID" value="WOG87986.1"/>
    <property type="molecule type" value="Genomic_DNA"/>
</dbReference>
<keyword evidence="6 8" id="KW-0106">Calcium</keyword>
<keyword evidence="7 8" id="KW-0456">Lyase</keyword>
<evidence type="ECO:0000256" key="9">
    <source>
        <dbReference type="SAM" id="MobiDB-lite"/>
    </source>
</evidence>
<comment type="pathway">
    <text evidence="2 8">Glycan metabolism; pectin degradation; 2-dehydro-3-deoxy-D-gluconate from pectin: step 2/5.</text>
</comment>
<keyword evidence="10" id="KW-0812">Transmembrane</keyword>
<comment type="similarity">
    <text evidence="8">Belongs to the polysaccharide lyase 1 family.</text>
</comment>
<dbReference type="PRINTS" id="PR00807">
    <property type="entry name" value="AMBALLERGEN"/>
</dbReference>
<evidence type="ECO:0000256" key="8">
    <source>
        <dbReference type="RuleBase" id="RU361123"/>
    </source>
</evidence>
<evidence type="ECO:0000256" key="7">
    <source>
        <dbReference type="ARBA" id="ARBA00023239"/>
    </source>
</evidence>
<evidence type="ECO:0000256" key="10">
    <source>
        <dbReference type="SAM" id="Phobius"/>
    </source>
</evidence>
<feature type="region of interest" description="Disordered" evidence="9">
    <location>
        <begin position="430"/>
        <end position="459"/>
    </location>
</feature>
<evidence type="ECO:0000256" key="4">
    <source>
        <dbReference type="ARBA" id="ARBA00022723"/>
    </source>
</evidence>
<evidence type="ECO:0000256" key="5">
    <source>
        <dbReference type="ARBA" id="ARBA00022729"/>
    </source>
</evidence>
<dbReference type="GO" id="GO:0046872">
    <property type="term" value="F:metal ion binding"/>
    <property type="evidence" value="ECO:0007669"/>
    <property type="project" value="UniProtKB-KW"/>
</dbReference>
<feature type="transmembrane region" description="Helical" evidence="10">
    <location>
        <begin position="21"/>
        <end position="39"/>
    </location>
</feature>
<dbReference type="SMART" id="SM00656">
    <property type="entry name" value="Amb_all"/>
    <property type="match status" value="1"/>
</dbReference>
<reference evidence="12" key="2">
    <citation type="submission" date="2022-03" db="EMBL/GenBank/DDBJ databases">
        <title>Draft title - Genomic analysis of global carrot germplasm unveils the trajectory of domestication and the origin of high carotenoid orange carrot.</title>
        <authorList>
            <person name="Iorizzo M."/>
            <person name="Ellison S."/>
            <person name="Senalik D."/>
            <person name="Macko-Podgorni A."/>
            <person name="Grzebelus D."/>
            <person name="Bostan H."/>
            <person name="Rolling W."/>
            <person name="Curaba J."/>
            <person name="Simon P."/>
        </authorList>
    </citation>
    <scope>NUCLEOTIDE SEQUENCE</scope>
    <source>
        <tissue evidence="12">Leaf</tissue>
    </source>
</reference>
<evidence type="ECO:0000256" key="3">
    <source>
        <dbReference type="ARBA" id="ARBA00012272"/>
    </source>
</evidence>
<evidence type="ECO:0000313" key="12">
    <source>
        <dbReference type="EMBL" id="WOG87986.1"/>
    </source>
</evidence>
<dbReference type="InterPro" id="IPR045032">
    <property type="entry name" value="PEL"/>
</dbReference>
<dbReference type="InterPro" id="IPR012334">
    <property type="entry name" value="Pectin_lyas_fold"/>
</dbReference>
<dbReference type="InterPro" id="IPR018082">
    <property type="entry name" value="AmbAllergen"/>
</dbReference>
<keyword evidence="13" id="KW-1185">Reference proteome</keyword>
<evidence type="ECO:0000256" key="6">
    <source>
        <dbReference type="ARBA" id="ARBA00022837"/>
    </source>
</evidence>
<dbReference type="InterPro" id="IPR002022">
    <property type="entry name" value="Pec_lyase"/>
</dbReference>
<dbReference type="AlphaFoldDB" id="A0AAF0WG86"/>
<evidence type="ECO:0000259" key="11">
    <source>
        <dbReference type="SMART" id="SM00656"/>
    </source>
</evidence>
<feature type="compositionally biased region" description="Gly residues" evidence="9">
    <location>
        <begin position="449"/>
        <end position="459"/>
    </location>
</feature>
<dbReference type="EC" id="4.2.2.2" evidence="3 8"/>
<reference evidence="12" key="1">
    <citation type="journal article" date="2016" name="Nat. Genet.">
        <title>A high-quality carrot genome assembly provides new insights into carotenoid accumulation and asterid genome evolution.</title>
        <authorList>
            <person name="Iorizzo M."/>
            <person name="Ellison S."/>
            <person name="Senalik D."/>
            <person name="Zeng P."/>
            <person name="Satapoomin P."/>
            <person name="Huang J."/>
            <person name="Bowman M."/>
            <person name="Iovene M."/>
            <person name="Sanseverino W."/>
            <person name="Cavagnaro P."/>
            <person name="Yildiz M."/>
            <person name="Macko-Podgorni A."/>
            <person name="Moranska E."/>
            <person name="Grzebelus E."/>
            <person name="Grzebelus D."/>
            <person name="Ashrafi H."/>
            <person name="Zheng Z."/>
            <person name="Cheng S."/>
            <person name="Spooner D."/>
            <person name="Van Deynze A."/>
            <person name="Simon P."/>
        </authorList>
    </citation>
    <scope>NUCLEOTIDE SEQUENCE</scope>
    <source>
        <tissue evidence="12">Leaf</tissue>
    </source>
</reference>
<dbReference type="SUPFAM" id="SSF51126">
    <property type="entry name" value="Pectin lyase-like"/>
    <property type="match status" value="1"/>
</dbReference>
<comment type="catalytic activity">
    <reaction evidence="1 8">
        <text>Eliminative cleavage of (1-&gt;4)-alpha-D-galacturonan to give oligosaccharides with 4-deoxy-alpha-D-galact-4-enuronosyl groups at their non-reducing ends.</text>
        <dbReference type="EC" id="4.2.2.2"/>
    </reaction>
</comment>
<proteinExistence type="inferred from homology"/>
<keyword evidence="5" id="KW-0732">Signal</keyword>
<sequence length="509" mass="54510">MSEFFGSLCIYSPLIFSSHATCLNMILLICIVLCFVLLVSCSLSGATVNFTLSHQHSNPEAVVQEVQRRILASTSNAESHDQQSCTTGNPIDDCWQCDPNWGNNRQRLADCAIGFGQGASGGKGGQIYAVTDSSDNDVEDPKPGTLRFGVVQAEPLWIIFAANMQIKLSHELIVSSFKTIDGRGANVYITGKGCITIQDVSNVIIHNIHVYNCVPSGSADIRLNPGQVEHKGKSDGDGISISGSRNVWVDHCAISHCTDGLVDVTVGSTAVTISNNYFSHHDKVMLLGHSDKYTPDKGMQVTIAFNHFGVQLIQRMPRCRHGYFHLVNNDYTEWQMYAIGGSADPTIISQGNRYTAPNDASSKQVTKRLDTDEGDWAGWDWRSDGDVMVNGAYFVPSGQGDLYTKDSGAEPRSAAMIDRLTSAAGVLGGPRDNGDHISHDGGTNSDENGSGGGMTFGSGDGMTFGSAGMEFGSANPPLSPSTAIFLSVIVVATLEMITRNGAVLPLELL</sequence>
<keyword evidence="4 8" id="KW-0479">Metal-binding</keyword>
<keyword evidence="10" id="KW-0472">Membrane</keyword>
<dbReference type="PANTHER" id="PTHR31683:SF11">
    <property type="entry name" value="PECTATE LYASE"/>
    <property type="match status" value="1"/>
</dbReference>
<dbReference type="Gene3D" id="2.160.20.10">
    <property type="entry name" value="Single-stranded right-handed beta-helix, Pectin lyase-like"/>
    <property type="match status" value="1"/>
</dbReference>
<accession>A0AAF0WG86</accession>
<evidence type="ECO:0000256" key="1">
    <source>
        <dbReference type="ARBA" id="ARBA00000695"/>
    </source>
</evidence>
<dbReference type="Proteomes" id="UP000077755">
    <property type="component" value="Chromosome 2"/>
</dbReference>
<comment type="cofactor">
    <cofactor evidence="8">
        <name>Ca(2+)</name>
        <dbReference type="ChEBI" id="CHEBI:29108"/>
    </cofactor>
    <text evidence="8">Binds 1 Ca(2+) ion. Required for its activity.</text>
</comment>
<evidence type="ECO:0000256" key="2">
    <source>
        <dbReference type="ARBA" id="ARBA00005220"/>
    </source>
</evidence>
<dbReference type="Pfam" id="PF00544">
    <property type="entry name" value="Pectate_lyase_4"/>
    <property type="match status" value="1"/>
</dbReference>
<dbReference type="InterPro" id="IPR011050">
    <property type="entry name" value="Pectin_lyase_fold/virulence"/>
</dbReference>
<name>A0AAF0WG86_DAUCS</name>
<dbReference type="KEGG" id="dcr:108210149"/>
<dbReference type="PANTHER" id="PTHR31683">
    <property type="entry name" value="PECTATE LYASE 18-RELATED"/>
    <property type="match status" value="1"/>
</dbReference>
<keyword evidence="10" id="KW-1133">Transmembrane helix</keyword>